<keyword evidence="2" id="KW-1185">Reference proteome</keyword>
<name>V9R7T0_9RICK</name>
<gene>
    <name evidence="1" type="ORF">EMUR_02990</name>
</gene>
<dbReference type="STRING" id="1423892.EMUR_02990"/>
<dbReference type="InterPro" id="IPR046357">
    <property type="entry name" value="PPIase_dom_sf"/>
</dbReference>
<dbReference type="Proteomes" id="UP000018689">
    <property type="component" value="Chromosome"/>
</dbReference>
<protein>
    <submittedName>
        <fullName evidence="1">Uncharacterized protein</fullName>
    </submittedName>
</protein>
<dbReference type="PATRIC" id="fig|1423892.3.peg.611"/>
<dbReference type="Gene3D" id="3.10.50.40">
    <property type="match status" value="2"/>
</dbReference>
<reference evidence="1 2" key="1">
    <citation type="journal article" date="2014" name="Genome Announc.">
        <title>Complete Genome Sequence of Ehrlichia muris Strain AS145T, a Model Monocytotropic Ehrlichia Strain.</title>
        <authorList>
            <person name="Thirumalapura N.R."/>
            <person name="Qin X."/>
            <person name="Kuriakose J.A."/>
            <person name="Walker D.H."/>
        </authorList>
    </citation>
    <scope>NUCLEOTIDE SEQUENCE [LARGE SCALE GENOMIC DNA]</scope>
    <source>
        <strain evidence="2">AS154</strain>
    </source>
</reference>
<dbReference type="RefSeq" id="WP_024072191.1">
    <property type="nucleotide sequence ID" value="NC_023063.1"/>
</dbReference>
<evidence type="ECO:0000313" key="2">
    <source>
        <dbReference type="Proteomes" id="UP000018689"/>
    </source>
</evidence>
<dbReference type="SUPFAM" id="SSF54534">
    <property type="entry name" value="FKBP-like"/>
    <property type="match status" value="1"/>
</dbReference>
<dbReference type="HOGENOM" id="CLU_930494_0_0_5"/>
<proteinExistence type="predicted"/>
<dbReference type="EMBL" id="CP006917">
    <property type="protein sequence ID" value="AHC39343.1"/>
    <property type="molecule type" value="Genomic_DNA"/>
</dbReference>
<organism evidence="1 2">
    <name type="scientific">Ehrlichia muris AS145</name>
    <dbReference type="NCBI Taxonomy" id="1423892"/>
    <lineage>
        <taxon>Bacteria</taxon>
        <taxon>Pseudomonadati</taxon>
        <taxon>Pseudomonadota</taxon>
        <taxon>Alphaproteobacteria</taxon>
        <taxon>Rickettsiales</taxon>
        <taxon>Anaplasmataceae</taxon>
        <taxon>Ehrlichia</taxon>
    </lineage>
</organism>
<dbReference type="AlphaFoldDB" id="V9R7T0"/>
<evidence type="ECO:0000313" key="1">
    <source>
        <dbReference type="EMBL" id="AHC39343.1"/>
    </source>
</evidence>
<dbReference type="GO" id="GO:0003755">
    <property type="term" value="F:peptidyl-prolyl cis-trans isomerase activity"/>
    <property type="evidence" value="ECO:0007669"/>
    <property type="project" value="InterPro"/>
</dbReference>
<accession>V9R7T0</accession>
<dbReference type="KEGG" id="emr:EMUR_02990"/>
<dbReference type="OrthoDB" id="7165355at2"/>
<sequence>MKKILSRLLYICLTLITVMLIGKSLTMLYTKTIFNHTDNPSKPYKINANHSLTHTIGYQLLRPIIESRIDYYIKVNGLVDYLEHIKHKIIKPDLFKIHDIVEGNGKKVLCGQNISATIHKFVYDPNNKNTFSQALTNIPQEVTFKLGESIIKELNYTIEGMEEEGQRIIILTDQEGNFKEQYYVKLISIDSSYPDEANDILIFNNVIENYEGTVNKIRCGDSINVRYSIRESNGKVILEDQELKVDVGKNEAPLAIELGLINMRSDMTRSIIVSPKLFTNFEKIENFDENSIKIIDISIIE</sequence>